<protein>
    <submittedName>
        <fullName evidence="1">Uncharacterized protein</fullName>
    </submittedName>
</protein>
<accession>A0ACC2WQR9</accession>
<dbReference type="EMBL" id="JASBWS010000011">
    <property type="protein sequence ID" value="KAJ9113778.1"/>
    <property type="molecule type" value="Genomic_DNA"/>
</dbReference>
<name>A0ACC2WQR9_9TREE</name>
<comment type="caution">
    <text evidence="1">The sequence shown here is derived from an EMBL/GenBank/DDBJ whole genome shotgun (WGS) entry which is preliminary data.</text>
</comment>
<evidence type="ECO:0000313" key="1">
    <source>
        <dbReference type="EMBL" id="KAJ9113778.1"/>
    </source>
</evidence>
<evidence type="ECO:0000313" key="2">
    <source>
        <dbReference type="Proteomes" id="UP001230649"/>
    </source>
</evidence>
<sequence length="264" mass="31828">MSHRDTHDLEGRPERRDRDDRRRADDRRDRDEPRRRDRSRDRERARDGERGGEGERERERIEDRPSDEDRDRRRRKREKRRKEEKRAKKDRKREKKEKKRLKKTSAVTSQWGTYGIIDTSDQHNKEPEFRAWLVEERHVNPETLAKDKERKEFARFVEDYNTATLPHEKYYDMEKYEIKMRLIRGGEAVPDAAGGYDPNADLAAHSNSLKRAPVETESFLNKSQVEELRRLQQERAEVGQRKVLGISVPKNMGIRHEEKNQLYR</sequence>
<keyword evidence="2" id="KW-1185">Reference proteome</keyword>
<gene>
    <name evidence="1" type="ORF">QFC20_001804</name>
</gene>
<proteinExistence type="predicted"/>
<organism evidence="1 2">
    <name type="scientific">Naganishia adeliensis</name>
    <dbReference type="NCBI Taxonomy" id="92952"/>
    <lineage>
        <taxon>Eukaryota</taxon>
        <taxon>Fungi</taxon>
        <taxon>Dikarya</taxon>
        <taxon>Basidiomycota</taxon>
        <taxon>Agaricomycotina</taxon>
        <taxon>Tremellomycetes</taxon>
        <taxon>Filobasidiales</taxon>
        <taxon>Filobasidiaceae</taxon>
        <taxon>Naganishia</taxon>
    </lineage>
</organism>
<reference evidence="1" key="1">
    <citation type="submission" date="2023-04" db="EMBL/GenBank/DDBJ databases">
        <title>Draft Genome sequencing of Naganishia species isolated from polar environments using Oxford Nanopore Technology.</title>
        <authorList>
            <person name="Leo P."/>
            <person name="Venkateswaran K."/>
        </authorList>
    </citation>
    <scope>NUCLEOTIDE SEQUENCE</scope>
    <source>
        <strain evidence="1">MNA-CCFEE 5262</strain>
    </source>
</reference>
<dbReference type="Proteomes" id="UP001230649">
    <property type="component" value="Unassembled WGS sequence"/>
</dbReference>